<name>U5MYS8_CLOSA</name>
<dbReference type="SUPFAM" id="SSF46785">
    <property type="entry name" value="Winged helix' DNA-binding domain"/>
    <property type="match status" value="1"/>
</dbReference>
<dbReference type="PROSITE" id="PS51118">
    <property type="entry name" value="HTH_HXLR"/>
    <property type="match status" value="1"/>
</dbReference>
<dbReference type="eggNOG" id="COG1733">
    <property type="taxonomic scope" value="Bacteria"/>
</dbReference>
<dbReference type="Pfam" id="PF01638">
    <property type="entry name" value="HxlR"/>
    <property type="match status" value="1"/>
</dbReference>
<dbReference type="InterPro" id="IPR036388">
    <property type="entry name" value="WH-like_DNA-bd_sf"/>
</dbReference>
<evidence type="ECO:0000256" key="3">
    <source>
        <dbReference type="ARBA" id="ARBA00023163"/>
    </source>
</evidence>
<accession>U5MYS8</accession>
<keyword evidence="3" id="KW-0804">Transcription</keyword>
<evidence type="ECO:0000256" key="2">
    <source>
        <dbReference type="ARBA" id="ARBA00023125"/>
    </source>
</evidence>
<evidence type="ECO:0000256" key="1">
    <source>
        <dbReference type="ARBA" id="ARBA00023015"/>
    </source>
</evidence>
<sequence length="159" mass="18662">MIKYNLYHYAISIKYALFRNMVTYCILKVECDKVSLHKKGVKMIEFKGVKYNCSMELTLDVIGGKWKPIIIWHLGKKTMRFNELKRTLSSITQKMLTQQLRSLEEGGLVNRKVYTEIPLKVEYSLTDRGRSLLPILSTLCDWAIDYAKLYENDKARENK</sequence>
<keyword evidence="2" id="KW-0238">DNA-binding</keyword>
<dbReference type="EMBL" id="CP006721">
    <property type="protein sequence ID" value="AGX44657.1"/>
    <property type="molecule type" value="Genomic_DNA"/>
</dbReference>
<dbReference type="InterPro" id="IPR002577">
    <property type="entry name" value="HTH_HxlR"/>
</dbReference>
<dbReference type="HOGENOM" id="CLU_1657800_0_0_9"/>
<dbReference type="PANTHER" id="PTHR33204">
    <property type="entry name" value="TRANSCRIPTIONAL REGULATOR, MARR FAMILY"/>
    <property type="match status" value="1"/>
</dbReference>
<organism evidence="5 6">
    <name type="scientific">Clostridium saccharobutylicum DSM 13864</name>
    <dbReference type="NCBI Taxonomy" id="1345695"/>
    <lineage>
        <taxon>Bacteria</taxon>
        <taxon>Bacillati</taxon>
        <taxon>Bacillota</taxon>
        <taxon>Clostridia</taxon>
        <taxon>Eubacteriales</taxon>
        <taxon>Clostridiaceae</taxon>
        <taxon>Clostridium</taxon>
    </lineage>
</organism>
<dbReference type="Gene3D" id="1.10.10.10">
    <property type="entry name" value="Winged helix-like DNA-binding domain superfamily/Winged helix DNA-binding domain"/>
    <property type="match status" value="1"/>
</dbReference>
<evidence type="ECO:0000259" key="4">
    <source>
        <dbReference type="PROSITE" id="PS51118"/>
    </source>
</evidence>
<dbReference type="InterPro" id="IPR036390">
    <property type="entry name" value="WH_DNA-bd_sf"/>
</dbReference>
<dbReference type="AlphaFoldDB" id="U5MYS8"/>
<dbReference type="Proteomes" id="UP000017118">
    <property type="component" value="Chromosome"/>
</dbReference>
<proteinExistence type="predicted"/>
<gene>
    <name evidence="5" type="primary">hxlR</name>
    <name evidence="5" type="ORF">CLSA_c36960</name>
</gene>
<evidence type="ECO:0000313" key="6">
    <source>
        <dbReference type="Proteomes" id="UP000017118"/>
    </source>
</evidence>
<evidence type="ECO:0000313" key="5">
    <source>
        <dbReference type="EMBL" id="AGX44657.1"/>
    </source>
</evidence>
<dbReference type="GO" id="GO:0003677">
    <property type="term" value="F:DNA binding"/>
    <property type="evidence" value="ECO:0007669"/>
    <property type="project" value="UniProtKB-KW"/>
</dbReference>
<feature type="domain" description="HTH hxlR-type" evidence="4">
    <location>
        <begin position="53"/>
        <end position="151"/>
    </location>
</feature>
<protein>
    <submittedName>
        <fullName evidence="5">HTH-type transcriptional activator HxlR</fullName>
    </submittedName>
</protein>
<dbReference type="PANTHER" id="PTHR33204:SF29">
    <property type="entry name" value="TRANSCRIPTIONAL REGULATOR"/>
    <property type="match status" value="1"/>
</dbReference>
<dbReference type="KEGG" id="csb:CLSA_c36960"/>
<keyword evidence="1" id="KW-0805">Transcription regulation</keyword>
<keyword evidence="6" id="KW-1185">Reference proteome</keyword>
<dbReference type="PATRIC" id="fig|1345695.3.peg.3680"/>
<reference evidence="5 6" key="1">
    <citation type="journal article" date="2013" name="Genome Announc.">
        <title>Complete Genome Sequence of the Solvent Producer Clostridium saccharobutylicum NCP262 (DSM 13864).</title>
        <authorList>
            <person name="Poehlein A."/>
            <person name="Hartwich K."/>
            <person name="Krabben P."/>
            <person name="Ehrenreich A."/>
            <person name="Liebl W."/>
            <person name="Durre P."/>
            <person name="Gottschalk G."/>
            <person name="Daniel R."/>
        </authorList>
    </citation>
    <scope>NUCLEOTIDE SEQUENCE [LARGE SCALE GENOMIC DNA]</scope>
    <source>
        <strain evidence="5">DSM 13864</strain>
    </source>
</reference>